<evidence type="ECO:0000313" key="4">
    <source>
        <dbReference type="Proteomes" id="UP001181347"/>
    </source>
</evidence>
<dbReference type="Proteomes" id="UP000324870">
    <property type="component" value="Unassembled WGS sequence"/>
</dbReference>
<sequence>MGTFAADLDLLVQAIQTVSSTKNYWLIRTQSGSLYQTFITNNYISIGHKEVSIEFLKAQKNVYATNESLVINEIKQKIQTYHALDEEPLDKRNISLIASQIVRFAYDIKIGDVIIIPSFNSDDVSFGVIESEQWASPYYNNSKDNSLLKRPVRWIKEVRRRELDPYLYRMFTAHQAVNKVNDYAEIIERSVNDLFILEDEAHFVINVGSDTIAAKNLFGLGASLMEILDEISEKFVLGISSEDLEVTININSPGKIDIKSKVKKTTVVFGLILLLCGGGYEAADGTKLATDGLPGIIKTIDEYLSHRQERELKSDIFTTYKDSLQIKDPEDILLLLKQVSENKDVAK</sequence>
<dbReference type="AlphaFoldDB" id="A0AAE4LNE4"/>
<evidence type="ECO:0000313" key="3">
    <source>
        <dbReference type="Proteomes" id="UP000324870"/>
    </source>
</evidence>
<organism evidence="2 4">
    <name type="scientific">Alistipes finegoldii</name>
    <dbReference type="NCBI Taxonomy" id="214856"/>
    <lineage>
        <taxon>Bacteria</taxon>
        <taxon>Pseudomonadati</taxon>
        <taxon>Bacteroidota</taxon>
        <taxon>Bacteroidia</taxon>
        <taxon>Bacteroidales</taxon>
        <taxon>Rikenellaceae</taxon>
        <taxon>Alistipes</taxon>
    </lineage>
</organism>
<protein>
    <submittedName>
        <fullName evidence="2">Uncharacterized protein</fullName>
    </submittedName>
</protein>
<accession>A0AAE4LNE4</accession>
<gene>
    <name evidence="1" type="ORF">F2A26_01565</name>
    <name evidence="2" type="ORF">RVH17_14230</name>
</gene>
<reference evidence="1 3" key="1">
    <citation type="journal article" date="2019" name="Nat. Med.">
        <title>A library of human gut bacterial isolates paired with longitudinal multiomics data enables mechanistic microbiome research.</title>
        <authorList>
            <person name="Poyet M."/>
            <person name="Groussin M."/>
            <person name="Gibbons S.M."/>
            <person name="Avila-Pacheco J."/>
            <person name="Jiang X."/>
            <person name="Kearney S.M."/>
            <person name="Perrotta A.R."/>
            <person name="Berdy B."/>
            <person name="Zhao S."/>
            <person name="Lieberman T.D."/>
            <person name="Swanson P.K."/>
            <person name="Smith M."/>
            <person name="Roesemann S."/>
            <person name="Alexander J.E."/>
            <person name="Rich S.A."/>
            <person name="Livny J."/>
            <person name="Vlamakis H."/>
            <person name="Clish C."/>
            <person name="Bullock K."/>
            <person name="Deik A."/>
            <person name="Scott J."/>
            <person name="Pierce K.A."/>
            <person name="Xavier R.J."/>
            <person name="Alm E.J."/>
        </authorList>
    </citation>
    <scope>NUCLEOTIDE SEQUENCE [LARGE SCALE GENOMIC DNA]</scope>
    <source>
        <strain evidence="1 3">BIOML-A1</strain>
    </source>
</reference>
<dbReference type="EMBL" id="JAWDES010000005">
    <property type="protein sequence ID" value="MDU0261247.1"/>
    <property type="molecule type" value="Genomic_DNA"/>
</dbReference>
<name>A0AAE4LNE4_9BACT</name>
<keyword evidence="3" id="KW-1185">Reference proteome</keyword>
<dbReference type="EMBL" id="VVND01000002">
    <property type="protein sequence ID" value="KAA3160452.1"/>
    <property type="molecule type" value="Genomic_DNA"/>
</dbReference>
<dbReference type="Proteomes" id="UP001181347">
    <property type="component" value="Unassembled WGS sequence"/>
</dbReference>
<comment type="caution">
    <text evidence="2">The sequence shown here is derived from an EMBL/GenBank/DDBJ whole genome shotgun (WGS) entry which is preliminary data.</text>
</comment>
<evidence type="ECO:0000313" key="2">
    <source>
        <dbReference type="EMBL" id="MDU0261247.1"/>
    </source>
</evidence>
<proteinExistence type="predicted"/>
<reference evidence="2" key="2">
    <citation type="submission" date="2023-10" db="EMBL/GenBank/DDBJ databases">
        <title>Genome Sequence of the Bacteria from From Gut Wall in Crohn's Disease.</title>
        <authorList>
            <person name="Rodriguez-Palacios A."/>
        </authorList>
    </citation>
    <scope>NUCLEOTIDE SEQUENCE</scope>
    <source>
        <strain evidence="2">CavFT-hAR58</strain>
    </source>
</reference>
<dbReference type="RefSeq" id="WP_009596685.1">
    <property type="nucleotide sequence ID" value="NZ_BAAFKU010000006.1"/>
</dbReference>
<evidence type="ECO:0000313" key="1">
    <source>
        <dbReference type="EMBL" id="KAA3160452.1"/>
    </source>
</evidence>